<protein>
    <submittedName>
        <fullName evidence="2">Glutaredoxin family protein</fullName>
    </submittedName>
</protein>
<gene>
    <name evidence="2" type="ORF">ACFQ4A_10050</name>
</gene>
<sequence>MSEQEVIVYISENSSHCHNLVNKLYESDIDYKTKNVTEYPEYLEQLHEWGIFGTPATFVNDQAILGNQLNKIKSKLGMLDRYQSYRFFDKKERY</sequence>
<dbReference type="Pfam" id="PF00462">
    <property type="entry name" value="Glutaredoxin"/>
    <property type="match status" value="1"/>
</dbReference>
<comment type="caution">
    <text evidence="2">The sequence shown here is derived from an EMBL/GenBank/DDBJ whole genome shotgun (WGS) entry which is preliminary data.</text>
</comment>
<dbReference type="InterPro" id="IPR002109">
    <property type="entry name" value="Glutaredoxin"/>
</dbReference>
<proteinExistence type="predicted"/>
<name>A0ABW3ZW63_9BACI</name>
<dbReference type="Proteomes" id="UP001597178">
    <property type="component" value="Unassembled WGS sequence"/>
</dbReference>
<dbReference type="RefSeq" id="WP_382400102.1">
    <property type="nucleotide sequence ID" value="NZ_JBHTNH010000021.1"/>
</dbReference>
<dbReference type="InterPro" id="IPR036249">
    <property type="entry name" value="Thioredoxin-like_sf"/>
</dbReference>
<keyword evidence="3" id="KW-1185">Reference proteome</keyword>
<dbReference type="SUPFAM" id="SSF52833">
    <property type="entry name" value="Thioredoxin-like"/>
    <property type="match status" value="1"/>
</dbReference>
<reference evidence="3" key="1">
    <citation type="journal article" date="2019" name="Int. J. Syst. Evol. Microbiol.">
        <title>The Global Catalogue of Microorganisms (GCM) 10K type strain sequencing project: providing services to taxonomists for standard genome sequencing and annotation.</title>
        <authorList>
            <consortium name="The Broad Institute Genomics Platform"/>
            <consortium name="The Broad Institute Genome Sequencing Center for Infectious Disease"/>
            <person name="Wu L."/>
            <person name="Ma J."/>
        </authorList>
    </citation>
    <scope>NUCLEOTIDE SEQUENCE [LARGE SCALE GENOMIC DNA]</scope>
    <source>
        <strain evidence="3">CCUG 54822</strain>
    </source>
</reference>
<organism evidence="2 3">
    <name type="scientific">Lentibacillus salinarum</name>
    <dbReference type="NCBI Taxonomy" id="446820"/>
    <lineage>
        <taxon>Bacteria</taxon>
        <taxon>Bacillati</taxon>
        <taxon>Bacillota</taxon>
        <taxon>Bacilli</taxon>
        <taxon>Bacillales</taxon>
        <taxon>Bacillaceae</taxon>
        <taxon>Lentibacillus</taxon>
    </lineage>
</organism>
<dbReference type="PROSITE" id="PS51354">
    <property type="entry name" value="GLUTAREDOXIN_2"/>
    <property type="match status" value="1"/>
</dbReference>
<feature type="domain" description="Glutaredoxin" evidence="1">
    <location>
        <begin position="6"/>
        <end position="64"/>
    </location>
</feature>
<evidence type="ECO:0000259" key="1">
    <source>
        <dbReference type="Pfam" id="PF00462"/>
    </source>
</evidence>
<evidence type="ECO:0000313" key="2">
    <source>
        <dbReference type="EMBL" id="MFD1361997.1"/>
    </source>
</evidence>
<accession>A0ABW3ZW63</accession>
<dbReference type="Gene3D" id="3.40.30.10">
    <property type="entry name" value="Glutaredoxin"/>
    <property type="match status" value="1"/>
</dbReference>
<evidence type="ECO:0000313" key="3">
    <source>
        <dbReference type="Proteomes" id="UP001597178"/>
    </source>
</evidence>
<dbReference type="EMBL" id="JBHTNH010000021">
    <property type="protein sequence ID" value="MFD1361997.1"/>
    <property type="molecule type" value="Genomic_DNA"/>
</dbReference>